<sequence length="359" mass="38171">MVNITIWAGGYDVFIAAYIFNTATSSLTLANTFPSGASCSWITGHPTNSSILYATNELEPTGALQSFDILPNNVLSPAVDTITSSGADPAFAAAVNGGREIAIMNYSSGNGRIIPTTTSPEKFDNNAPVITFPVPPGGVSHPHMAVQFGKEIFVPDLGADMIWRLSPSGKAGVYSITGQIPQPTGSGPRHMRISNDRLYTLHELSSTLTVQTIPSYPNGTSHIISTASIIPPNPPSSAEWAAGEILIPAASQSFPKQYIYVSNRNTGVQTPTGDSIAIFENVGQGTAREHLKLVTQVFTGLDQIRGMEFSRDGRYLVAAGKAGDAGVVVYERVDGGRNLKELARNKDIPTRTSFVWGEA</sequence>
<dbReference type="PANTHER" id="PTHR30344:SF7">
    <property type="entry name" value="DUF2415 DOMAIN-CONTAINING PROTEIN"/>
    <property type="match status" value="1"/>
</dbReference>
<dbReference type="SUPFAM" id="SSF51004">
    <property type="entry name" value="C-terminal (heme d1) domain of cytochrome cd1-nitrite reductase"/>
    <property type="match status" value="1"/>
</dbReference>
<comment type="caution">
    <text evidence="2">The sequence shown here is derived from an EMBL/GenBank/DDBJ whole genome shotgun (WGS) entry which is preliminary data.</text>
</comment>
<evidence type="ECO:0000313" key="3">
    <source>
        <dbReference type="Proteomes" id="UP000636479"/>
    </source>
</evidence>
<dbReference type="InterPro" id="IPR050282">
    <property type="entry name" value="Cycloisomerase_2"/>
</dbReference>
<gene>
    <name evidence="2" type="ORF">MIND_00611600</name>
</gene>
<dbReference type="GeneID" id="59345385"/>
<protein>
    <submittedName>
        <fullName evidence="2">Putative isomerase YbhE</fullName>
    </submittedName>
</protein>
<dbReference type="AlphaFoldDB" id="A0A8H6SRE1"/>
<dbReference type="PANTHER" id="PTHR30344">
    <property type="entry name" value="6-PHOSPHOGLUCONOLACTONASE-RELATED"/>
    <property type="match status" value="1"/>
</dbReference>
<dbReference type="InterPro" id="IPR019405">
    <property type="entry name" value="Lactonase_7-beta_prop"/>
</dbReference>
<reference evidence="2" key="1">
    <citation type="submission" date="2020-05" db="EMBL/GenBank/DDBJ databases">
        <title>Mycena genomes resolve the evolution of fungal bioluminescence.</title>
        <authorList>
            <person name="Tsai I.J."/>
        </authorList>
    </citation>
    <scope>NUCLEOTIDE SEQUENCE</scope>
    <source>
        <strain evidence="2">171206Taipei</strain>
    </source>
</reference>
<evidence type="ECO:0000313" key="2">
    <source>
        <dbReference type="EMBL" id="KAF7303818.1"/>
    </source>
</evidence>
<dbReference type="Gene3D" id="2.130.10.10">
    <property type="entry name" value="YVTN repeat-like/Quinoprotein amine dehydrogenase"/>
    <property type="match status" value="1"/>
</dbReference>
<dbReference type="Pfam" id="PF10282">
    <property type="entry name" value="Lactonase"/>
    <property type="match status" value="1"/>
</dbReference>
<accession>A0A8H6SRE1</accession>
<dbReference type="InterPro" id="IPR015943">
    <property type="entry name" value="WD40/YVTN_repeat-like_dom_sf"/>
</dbReference>
<dbReference type="EMBL" id="JACAZF010000005">
    <property type="protein sequence ID" value="KAF7303818.1"/>
    <property type="molecule type" value="Genomic_DNA"/>
</dbReference>
<keyword evidence="2" id="KW-0413">Isomerase</keyword>
<comment type="similarity">
    <text evidence="1">Belongs to the cycloisomerase 2 family.</text>
</comment>
<dbReference type="RefSeq" id="XP_037220790.1">
    <property type="nucleotide sequence ID" value="XM_037362869.1"/>
</dbReference>
<keyword evidence="3" id="KW-1185">Reference proteome</keyword>
<organism evidence="2 3">
    <name type="scientific">Mycena indigotica</name>
    <dbReference type="NCBI Taxonomy" id="2126181"/>
    <lineage>
        <taxon>Eukaryota</taxon>
        <taxon>Fungi</taxon>
        <taxon>Dikarya</taxon>
        <taxon>Basidiomycota</taxon>
        <taxon>Agaricomycotina</taxon>
        <taxon>Agaricomycetes</taxon>
        <taxon>Agaricomycetidae</taxon>
        <taxon>Agaricales</taxon>
        <taxon>Marasmiineae</taxon>
        <taxon>Mycenaceae</taxon>
        <taxon>Mycena</taxon>
    </lineage>
</organism>
<proteinExistence type="inferred from homology"/>
<dbReference type="GO" id="GO:0016853">
    <property type="term" value="F:isomerase activity"/>
    <property type="evidence" value="ECO:0007669"/>
    <property type="project" value="UniProtKB-KW"/>
</dbReference>
<evidence type="ECO:0000256" key="1">
    <source>
        <dbReference type="ARBA" id="ARBA00005564"/>
    </source>
</evidence>
<dbReference type="Proteomes" id="UP000636479">
    <property type="component" value="Unassembled WGS sequence"/>
</dbReference>
<dbReference type="GO" id="GO:0017057">
    <property type="term" value="F:6-phosphogluconolactonase activity"/>
    <property type="evidence" value="ECO:0007669"/>
    <property type="project" value="TreeGrafter"/>
</dbReference>
<dbReference type="InterPro" id="IPR011048">
    <property type="entry name" value="Haem_d1_sf"/>
</dbReference>
<name>A0A8H6SRE1_9AGAR</name>
<dbReference type="OrthoDB" id="9972196at2759"/>